<evidence type="ECO:0000313" key="2">
    <source>
        <dbReference type="EMBL" id="TNN87364.1"/>
    </source>
</evidence>
<protein>
    <submittedName>
        <fullName evidence="2">Uncharacterized protein</fullName>
    </submittedName>
</protein>
<comment type="caution">
    <text evidence="2">The sequence shown here is derived from an EMBL/GenBank/DDBJ whole genome shotgun (WGS) entry which is preliminary data.</text>
</comment>
<evidence type="ECO:0000256" key="1">
    <source>
        <dbReference type="SAM" id="MobiDB-lite"/>
    </source>
</evidence>
<reference evidence="2 3" key="1">
    <citation type="submission" date="2019-03" db="EMBL/GenBank/DDBJ databases">
        <title>First draft genome of Liparis tanakae, snailfish: a comprehensive survey of snailfish specific genes.</title>
        <authorList>
            <person name="Kim W."/>
            <person name="Song I."/>
            <person name="Jeong J.-H."/>
            <person name="Kim D."/>
            <person name="Kim S."/>
            <person name="Ryu S."/>
            <person name="Song J.Y."/>
            <person name="Lee S.K."/>
        </authorList>
    </citation>
    <scope>NUCLEOTIDE SEQUENCE [LARGE SCALE GENOMIC DNA]</scope>
    <source>
        <tissue evidence="2">Muscle</tissue>
    </source>
</reference>
<dbReference type="AlphaFoldDB" id="A0A4Z2JC18"/>
<name>A0A4Z2JC18_9TELE</name>
<accession>A0A4Z2JC18</accession>
<keyword evidence="3" id="KW-1185">Reference proteome</keyword>
<evidence type="ECO:0000313" key="3">
    <source>
        <dbReference type="Proteomes" id="UP000314294"/>
    </source>
</evidence>
<sequence>MRCPRSVTSSPASVATAQTHTPSCCCHLVSNLGPAAREDIRVRYLRDGVFCWSGAPDRQRSIYTNRTRRTGAMTVCFLTLVGNMHRENRENRELNTDSIPSRVQSG</sequence>
<feature type="compositionally biased region" description="Low complexity" evidence="1">
    <location>
        <begin position="1"/>
        <end position="17"/>
    </location>
</feature>
<dbReference type="EMBL" id="SRLO01000011">
    <property type="protein sequence ID" value="TNN87364.1"/>
    <property type="molecule type" value="Genomic_DNA"/>
</dbReference>
<dbReference type="Proteomes" id="UP000314294">
    <property type="component" value="Unassembled WGS sequence"/>
</dbReference>
<organism evidence="2 3">
    <name type="scientific">Liparis tanakae</name>
    <name type="common">Tanaka's snailfish</name>
    <dbReference type="NCBI Taxonomy" id="230148"/>
    <lineage>
        <taxon>Eukaryota</taxon>
        <taxon>Metazoa</taxon>
        <taxon>Chordata</taxon>
        <taxon>Craniata</taxon>
        <taxon>Vertebrata</taxon>
        <taxon>Euteleostomi</taxon>
        <taxon>Actinopterygii</taxon>
        <taxon>Neopterygii</taxon>
        <taxon>Teleostei</taxon>
        <taxon>Neoteleostei</taxon>
        <taxon>Acanthomorphata</taxon>
        <taxon>Eupercaria</taxon>
        <taxon>Perciformes</taxon>
        <taxon>Cottioidei</taxon>
        <taxon>Cottales</taxon>
        <taxon>Liparidae</taxon>
        <taxon>Liparis</taxon>
    </lineage>
</organism>
<proteinExistence type="predicted"/>
<gene>
    <name evidence="2" type="ORF">EYF80_002565</name>
</gene>
<feature type="region of interest" description="Disordered" evidence="1">
    <location>
        <begin position="1"/>
        <end position="20"/>
    </location>
</feature>